<dbReference type="PRINTS" id="PR00081">
    <property type="entry name" value="GDHRDH"/>
</dbReference>
<dbReference type="OrthoDB" id="9775296at2"/>
<dbReference type="EMBL" id="SNYV01000011">
    <property type="protein sequence ID" value="TDQ79320.1"/>
    <property type="molecule type" value="Genomic_DNA"/>
</dbReference>
<evidence type="ECO:0000256" key="1">
    <source>
        <dbReference type="ARBA" id="ARBA00006484"/>
    </source>
</evidence>
<dbReference type="PANTHER" id="PTHR43639:SF1">
    <property type="entry name" value="SHORT-CHAIN DEHYDROGENASE_REDUCTASE FAMILY PROTEIN"/>
    <property type="match status" value="1"/>
</dbReference>
<proteinExistence type="inferred from homology"/>
<dbReference type="PANTHER" id="PTHR43639">
    <property type="entry name" value="OXIDOREDUCTASE, SHORT-CHAIN DEHYDROGENASE/REDUCTASE FAMILY (AFU_ORTHOLOGUE AFUA_5G02870)"/>
    <property type="match status" value="1"/>
</dbReference>
<gene>
    <name evidence="3" type="ORF">CLV99_0756</name>
</gene>
<name>A0A4R6WGM8_9SPHI</name>
<dbReference type="InterPro" id="IPR036291">
    <property type="entry name" value="NAD(P)-bd_dom_sf"/>
</dbReference>
<dbReference type="GO" id="GO:0016491">
    <property type="term" value="F:oxidoreductase activity"/>
    <property type="evidence" value="ECO:0007669"/>
    <property type="project" value="UniProtKB-KW"/>
</dbReference>
<dbReference type="InterPro" id="IPR020904">
    <property type="entry name" value="Sc_DH/Rdtase_CS"/>
</dbReference>
<comment type="caution">
    <text evidence="3">The sequence shown here is derived from an EMBL/GenBank/DDBJ whole genome shotgun (WGS) entry which is preliminary data.</text>
</comment>
<dbReference type="Gene3D" id="3.40.50.720">
    <property type="entry name" value="NAD(P)-binding Rossmann-like Domain"/>
    <property type="match status" value="1"/>
</dbReference>
<dbReference type="FunFam" id="3.40.50.720:FF:000084">
    <property type="entry name" value="Short-chain dehydrogenase reductase"/>
    <property type="match status" value="1"/>
</dbReference>
<dbReference type="SUPFAM" id="SSF51735">
    <property type="entry name" value="NAD(P)-binding Rossmann-fold domains"/>
    <property type="match status" value="1"/>
</dbReference>
<protein>
    <submittedName>
        <fullName evidence="3">Glucose 1-dehydrogenase</fullName>
    </submittedName>
</protein>
<dbReference type="Proteomes" id="UP000295292">
    <property type="component" value="Unassembled WGS sequence"/>
</dbReference>
<dbReference type="InterPro" id="IPR002347">
    <property type="entry name" value="SDR_fam"/>
</dbReference>
<keyword evidence="4" id="KW-1185">Reference proteome</keyword>
<dbReference type="Pfam" id="PF13561">
    <property type="entry name" value="adh_short_C2"/>
    <property type="match status" value="1"/>
</dbReference>
<comment type="similarity">
    <text evidence="1">Belongs to the short-chain dehydrogenases/reductases (SDR) family.</text>
</comment>
<reference evidence="3 4" key="1">
    <citation type="submission" date="2019-03" db="EMBL/GenBank/DDBJ databases">
        <title>Genomic Encyclopedia of Archaeal and Bacterial Type Strains, Phase II (KMG-II): from individual species to whole genera.</title>
        <authorList>
            <person name="Goeker M."/>
        </authorList>
    </citation>
    <scope>NUCLEOTIDE SEQUENCE [LARGE SCALE GENOMIC DNA]</scope>
    <source>
        <strain evidence="3 4">DSM 28353</strain>
    </source>
</reference>
<dbReference type="PROSITE" id="PS00061">
    <property type="entry name" value="ADH_SHORT"/>
    <property type="match status" value="1"/>
</dbReference>
<keyword evidence="2" id="KW-0560">Oxidoreductase</keyword>
<accession>A0A4R6WGM8</accession>
<dbReference type="RefSeq" id="WP_133583122.1">
    <property type="nucleotide sequence ID" value="NZ_SNYV01000011.1"/>
</dbReference>
<organism evidence="3 4">
    <name type="scientific">Sphingobacterium yanglingense</name>
    <dbReference type="NCBI Taxonomy" id="1437280"/>
    <lineage>
        <taxon>Bacteria</taxon>
        <taxon>Pseudomonadati</taxon>
        <taxon>Bacteroidota</taxon>
        <taxon>Sphingobacteriia</taxon>
        <taxon>Sphingobacteriales</taxon>
        <taxon>Sphingobacteriaceae</taxon>
        <taxon>Sphingobacterium</taxon>
    </lineage>
</organism>
<evidence type="ECO:0000256" key="2">
    <source>
        <dbReference type="ARBA" id="ARBA00023002"/>
    </source>
</evidence>
<evidence type="ECO:0000313" key="4">
    <source>
        <dbReference type="Proteomes" id="UP000295292"/>
    </source>
</evidence>
<evidence type="ECO:0000313" key="3">
    <source>
        <dbReference type="EMBL" id="TDQ79320.1"/>
    </source>
</evidence>
<sequence length="269" mass="29254">MEKRVALITGAAHGIGWAMVNRFYNEGYAVGLVDLPQTNMNSKVAEYGYTEDHILLIEGDLQEVDFLQEIVNRCMQKWGRIDVVVNNAAWRTTDSLRTSSLEVWNKTLAINVTAPAFLAKMVAEALIKQKKSCVFINMSSIMSELVAGYASAYVVCKGAMESLTKELAVLYGRHGFRAVAIRPGNVKTSLSSDYTDAGGNNVSAKLVEEIEDRTPEGRSASANEIAAVAIWLASSDASFITGTAITVDGGLSSNFSSYASKRRLKSDEF</sequence>
<dbReference type="AlphaFoldDB" id="A0A4R6WGM8"/>
<dbReference type="CDD" id="cd05233">
    <property type="entry name" value="SDR_c"/>
    <property type="match status" value="1"/>
</dbReference>